<accession>A0ABW5W547</accession>
<comment type="caution">
    <text evidence="1">The sequence shown here is derived from an EMBL/GenBank/DDBJ whole genome shotgun (WGS) entry which is preliminary data.</text>
</comment>
<sequence length="85" mass="9505">MDVDDVDFDDVFLAMPWPEPPTPGLVRVWPEPRRPVAPGDPDELRALADRFDGLADASAAALRREADWLDTFETNAARNDREALT</sequence>
<evidence type="ECO:0000313" key="1">
    <source>
        <dbReference type="EMBL" id="MFD2799077.1"/>
    </source>
</evidence>
<protein>
    <submittedName>
        <fullName evidence="1">Uncharacterized protein</fullName>
    </submittedName>
</protein>
<evidence type="ECO:0000313" key="2">
    <source>
        <dbReference type="Proteomes" id="UP001597478"/>
    </source>
</evidence>
<dbReference type="Proteomes" id="UP001597478">
    <property type="component" value="Unassembled WGS sequence"/>
</dbReference>
<gene>
    <name evidence="1" type="ORF">ACFS2C_06700</name>
</gene>
<reference evidence="2" key="1">
    <citation type="journal article" date="2019" name="Int. J. Syst. Evol. Microbiol.">
        <title>The Global Catalogue of Microorganisms (GCM) 10K type strain sequencing project: providing services to taxonomists for standard genome sequencing and annotation.</title>
        <authorList>
            <consortium name="The Broad Institute Genomics Platform"/>
            <consortium name="The Broad Institute Genome Sequencing Center for Infectious Disease"/>
            <person name="Wu L."/>
            <person name="Ma J."/>
        </authorList>
    </citation>
    <scope>NUCLEOTIDE SEQUENCE [LARGE SCALE GENOMIC DNA]</scope>
    <source>
        <strain evidence="2">IBRC-M 10906</strain>
    </source>
</reference>
<dbReference type="EMBL" id="JBHUOF010000007">
    <property type="protein sequence ID" value="MFD2799077.1"/>
    <property type="molecule type" value="Genomic_DNA"/>
</dbReference>
<organism evidence="1 2">
    <name type="scientific">Prauserella oleivorans</name>
    <dbReference type="NCBI Taxonomy" id="1478153"/>
    <lineage>
        <taxon>Bacteria</taxon>
        <taxon>Bacillati</taxon>
        <taxon>Actinomycetota</taxon>
        <taxon>Actinomycetes</taxon>
        <taxon>Pseudonocardiales</taxon>
        <taxon>Pseudonocardiaceae</taxon>
        <taxon>Prauserella</taxon>
    </lineage>
</organism>
<dbReference type="RefSeq" id="WP_377386517.1">
    <property type="nucleotide sequence ID" value="NZ_JBHSAN010000006.1"/>
</dbReference>
<proteinExistence type="predicted"/>
<name>A0ABW5W547_9PSEU</name>
<keyword evidence="2" id="KW-1185">Reference proteome</keyword>